<dbReference type="InterPro" id="IPR051556">
    <property type="entry name" value="N-term/lysine_N-AcTrnsfr"/>
</dbReference>
<sequence>METQQTTNGGHPVEFRKVDAVTLSKVRTLNSVLFPVRYGGAFYKGLLLPGQFSQLAFYDQVCVGTIACRRQPLGFADAPLNNLLDYRSPVPDSFEFYMMTLGVLAPYRRLGIGRLLLRNAIECAAQDRNVRRLVLHVQIDNDDALRFYHKNGFTTLRLVERYYKNIEPPHAYLLEYRLR</sequence>
<evidence type="ECO:0000256" key="2">
    <source>
        <dbReference type="ARBA" id="ARBA00023315"/>
    </source>
</evidence>
<dbReference type="InterPro" id="IPR000182">
    <property type="entry name" value="GNAT_dom"/>
</dbReference>
<name>A0A9W8CUA8_9FUNG</name>
<dbReference type="InterPro" id="IPR016181">
    <property type="entry name" value="Acyl_CoA_acyltransferase"/>
</dbReference>
<evidence type="ECO:0000313" key="5">
    <source>
        <dbReference type="Proteomes" id="UP001149813"/>
    </source>
</evidence>
<accession>A0A9W8CUA8</accession>
<evidence type="ECO:0000313" key="4">
    <source>
        <dbReference type="EMBL" id="KAJ1724496.1"/>
    </source>
</evidence>
<dbReference type="Proteomes" id="UP001149813">
    <property type="component" value="Unassembled WGS sequence"/>
</dbReference>
<dbReference type="PANTHER" id="PTHR42919:SF8">
    <property type="entry name" value="N-ALPHA-ACETYLTRANSFERASE 50"/>
    <property type="match status" value="1"/>
</dbReference>
<dbReference type="Gene3D" id="3.40.630.30">
    <property type="match status" value="1"/>
</dbReference>
<reference evidence="4" key="1">
    <citation type="submission" date="2022-07" db="EMBL/GenBank/DDBJ databases">
        <title>Phylogenomic reconstructions and comparative analyses of Kickxellomycotina fungi.</title>
        <authorList>
            <person name="Reynolds N.K."/>
            <person name="Stajich J.E."/>
            <person name="Barry K."/>
            <person name="Grigoriev I.V."/>
            <person name="Crous P."/>
            <person name="Smith M.E."/>
        </authorList>
    </citation>
    <scope>NUCLEOTIDE SEQUENCE</scope>
    <source>
        <strain evidence="4">NBRC 32514</strain>
    </source>
</reference>
<dbReference type="AlphaFoldDB" id="A0A9W8CUA8"/>
<evidence type="ECO:0000259" key="3">
    <source>
        <dbReference type="PROSITE" id="PS51186"/>
    </source>
</evidence>
<dbReference type="PANTHER" id="PTHR42919">
    <property type="entry name" value="N-ALPHA-ACETYLTRANSFERASE"/>
    <property type="match status" value="1"/>
</dbReference>
<feature type="domain" description="N-acetyltransferase" evidence="3">
    <location>
        <begin position="13"/>
        <end position="179"/>
    </location>
</feature>
<keyword evidence="2" id="KW-0012">Acyltransferase</keyword>
<dbReference type="GO" id="GO:0007064">
    <property type="term" value="P:mitotic sister chromatid cohesion"/>
    <property type="evidence" value="ECO:0007669"/>
    <property type="project" value="TreeGrafter"/>
</dbReference>
<dbReference type="EMBL" id="JANBOJ010000030">
    <property type="protein sequence ID" value="KAJ1724496.1"/>
    <property type="molecule type" value="Genomic_DNA"/>
</dbReference>
<organism evidence="4 5">
    <name type="scientific">Coemansia erecta</name>
    <dbReference type="NCBI Taxonomy" id="147472"/>
    <lineage>
        <taxon>Eukaryota</taxon>
        <taxon>Fungi</taxon>
        <taxon>Fungi incertae sedis</taxon>
        <taxon>Zoopagomycota</taxon>
        <taxon>Kickxellomycotina</taxon>
        <taxon>Kickxellomycetes</taxon>
        <taxon>Kickxellales</taxon>
        <taxon>Kickxellaceae</taxon>
        <taxon>Coemansia</taxon>
    </lineage>
</organism>
<dbReference type="CDD" id="cd04301">
    <property type="entry name" value="NAT_SF"/>
    <property type="match status" value="1"/>
</dbReference>
<dbReference type="GO" id="GO:0031415">
    <property type="term" value="C:NatA complex"/>
    <property type="evidence" value="ECO:0007669"/>
    <property type="project" value="TreeGrafter"/>
</dbReference>
<evidence type="ECO:0000256" key="1">
    <source>
        <dbReference type="ARBA" id="ARBA00022679"/>
    </source>
</evidence>
<protein>
    <recommendedName>
        <fullName evidence="3">N-acetyltransferase domain-containing protein</fullName>
    </recommendedName>
</protein>
<dbReference type="PROSITE" id="PS51186">
    <property type="entry name" value="GNAT"/>
    <property type="match status" value="1"/>
</dbReference>
<dbReference type="GO" id="GO:0016747">
    <property type="term" value="F:acyltransferase activity, transferring groups other than amino-acyl groups"/>
    <property type="evidence" value="ECO:0007669"/>
    <property type="project" value="InterPro"/>
</dbReference>
<comment type="caution">
    <text evidence="4">The sequence shown here is derived from an EMBL/GenBank/DDBJ whole genome shotgun (WGS) entry which is preliminary data.</text>
</comment>
<dbReference type="OrthoDB" id="47374at2759"/>
<proteinExistence type="predicted"/>
<keyword evidence="5" id="KW-1185">Reference proteome</keyword>
<dbReference type="Pfam" id="PF00583">
    <property type="entry name" value="Acetyltransf_1"/>
    <property type="match status" value="1"/>
</dbReference>
<gene>
    <name evidence="4" type="ORF">LPJ53_001266</name>
</gene>
<dbReference type="SUPFAM" id="SSF55729">
    <property type="entry name" value="Acyl-CoA N-acyltransferases (Nat)"/>
    <property type="match status" value="1"/>
</dbReference>
<keyword evidence="1" id="KW-0808">Transferase</keyword>